<dbReference type="EMBL" id="CANL01000002">
    <property type="protein sequence ID" value="CCM62198.1"/>
    <property type="molecule type" value="Genomic_DNA"/>
</dbReference>
<keyword evidence="3" id="KW-1185">Reference proteome</keyword>
<dbReference type="AlphaFoldDB" id="R4YWA1"/>
<sequence>MNYHMVMARREVLVQLDDDLVDRLDRVASEQGTNRSELLRRGAAAVLEATERARADRDLQDAYRRVPQDPAFIESAVHLAAQTLPAW</sequence>
<evidence type="ECO:0000313" key="3">
    <source>
        <dbReference type="Proteomes" id="UP000018291"/>
    </source>
</evidence>
<evidence type="ECO:0000259" key="1">
    <source>
        <dbReference type="Pfam" id="PF01402"/>
    </source>
</evidence>
<name>R4YWA1_9ACTN</name>
<accession>R4YWA1</accession>
<dbReference type="InterPro" id="IPR013321">
    <property type="entry name" value="Arc_rbn_hlx_hlx"/>
</dbReference>
<evidence type="ECO:0000313" key="2">
    <source>
        <dbReference type="EMBL" id="CCM62198.1"/>
    </source>
</evidence>
<proteinExistence type="predicted"/>
<dbReference type="GO" id="GO:0006355">
    <property type="term" value="P:regulation of DNA-templated transcription"/>
    <property type="evidence" value="ECO:0007669"/>
    <property type="project" value="InterPro"/>
</dbReference>
<reference evidence="2 3" key="1">
    <citation type="journal article" date="2013" name="ISME J.">
        <title>Metabolic model for the filamentous 'Candidatus Microthrix parvicella' based on genomic and metagenomic analyses.</title>
        <authorList>
            <person name="Jon McIlroy S."/>
            <person name="Kristiansen R."/>
            <person name="Albertsen M."/>
            <person name="Michael Karst S."/>
            <person name="Rossetti S."/>
            <person name="Lund Nielsen J."/>
            <person name="Tandoi V."/>
            <person name="James Seviour R."/>
            <person name="Nielsen P.H."/>
        </authorList>
    </citation>
    <scope>NUCLEOTIDE SEQUENCE [LARGE SCALE GENOMIC DNA]</scope>
    <source>
        <strain evidence="2 3">RN1</strain>
    </source>
</reference>
<feature type="domain" description="Ribbon-helix-helix protein CopG" evidence="1">
    <location>
        <begin position="14"/>
        <end position="41"/>
    </location>
</feature>
<dbReference type="STRING" id="1229780.BN381_100085"/>
<dbReference type="OrthoDB" id="5244918at2"/>
<dbReference type="Gene3D" id="1.10.1220.10">
    <property type="entry name" value="Met repressor-like"/>
    <property type="match status" value="1"/>
</dbReference>
<dbReference type="Pfam" id="PF01402">
    <property type="entry name" value="RHH_1"/>
    <property type="match status" value="1"/>
</dbReference>
<gene>
    <name evidence="2" type="ORF">BN381_100085</name>
</gene>
<dbReference type="Proteomes" id="UP000018291">
    <property type="component" value="Unassembled WGS sequence"/>
</dbReference>
<comment type="caution">
    <text evidence="2">The sequence shown here is derived from an EMBL/GenBank/DDBJ whole genome shotgun (WGS) entry which is preliminary data.</text>
</comment>
<organism evidence="2 3">
    <name type="scientific">Candidatus Neomicrothrix parvicella RN1</name>
    <dbReference type="NCBI Taxonomy" id="1229780"/>
    <lineage>
        <taxon>Bacteria</taxon>
        <taxon>Bacillati</taxon>
        <taxon>Actinomycetota</taxon>
        <taxon>Acidimicrobiia</taxon>
        <taxon>Acidimicrobiales</taxon>
        <taxon>Microthrixaceae</taxon>
        <taxon>Candidatus Neomicrothrix</taxon>
    </lineage>
</organism>
<dbReference type="InterPro" id="IPR002145">
    <property type="entry name" value="CopG"/>
</dbReference>
<dbReference type="HOGENOM" id="CLU_2477605_0_0_11"/>
<protein>
    <recommendedName>
        <fullName evidence="1">Ribbon-helix-helix protein CopG domain-containing protein</fullName>
    </recommendedName>
</protein>